<keyword evidence="2" id="KW-1185">Reference proteome</keyword>
<gene>
    <name evidence="1" type="ORF">UJA718_LOCUS50093</name>
</gene>
<protein>
    <submittedName>
        <fullName evidence="1">Uncharacterized protein</fullName>
    </submittedName>
</protein>
<feature type="non-terminal residue" evidence="1">
    <location>
        <position position="47"/>
    </location>
</feature>
<accession>A0A822ADL7</accession>
<organism evidence="1 2">
    <name type="scientific">Rotaria socialis</name>
    <dbReference type="NCBI Taxonomy" id="392032"/>
    <lineage>
        <taxon>Eukaryota</taxon>
        <taxon>Metazoa</taxon>
        <taxon>Spiralia</taxon>
        <taxon>Gnathifera</taxon>
        <taxon>Rotifera</taxon>
        <taxon>Eurotatoria</taxon>
        <taxon>Bdelloidea</taxon>
        <taxon>Philodinida</taxon>
        <taxon>Philodinidae</taxon>
        <taxon>Rotaria</taxon>
    </lineage>
</organism>
<dbReference type="EMBL" id="CAJOBP010108758">
    <property type="protein sequence ID" value="CAF4996500.1"/>
    <property type="molecule type" value="Genomic_DNA"/>
</dbReference>
<comment type="caution">
    <text evidence="1">The sequence shown here is derived from an EMBL/GenBank/DDBJ whole genome shotgun (WGS) entry which is preliminary data.</text>
</comment>
<reference evidence="1" key="1">
    <citation type="submission" date="2021-02" db="EMBL/GenBank/DDBJ databases">
        <authorList>
            <person name="Nowell W R."/>
        </authorList>
    </citation>
    <scope>NUCLEOTIDE SEQUENCE</scope>
</reference>
<dbReference type="AlphaFoldDB" id="A0A822ADL7"/>
<name>A0A822ADL7_9BILA</name>
<dbReference type="Proteomes" id="UP000663873">
    <property type="component" value="Unassembled WGS sequence"/>
</dbReference>
<proteinExistence type="predicted"/>
<evidence type="ECO:0000313" key="2">
    <source>
        <dbReference type="Proteomes" id="UP000663873"/>
    </source>
</evidence>
<evidence type="ECO:0000313" key="1">
    <source>
        <dbReference type="EMBL" id="CAF4996500.1"/>
    </source>
</evidence>
<sequence length="47" mass="5511">MLPEQDRTLWLRLVDHFAQLLKLHIMNSRTLTNKFAVALLPANVFYA</sequence>